<sequence>MHHEKVGKRREEKDGLKEKIHRGRIFRGARVRKKSKRESRRWQNGDGEWSRSTTLSSCKQLGTASTSMVMMYARDTVVMRTDRRDMT</sequence>
<evidence type="ECO:0000313" key="3">
    <source>
        <dbReference type="Proteomes" id="UP000701801"/>
    </source>
</evidence>
<dbReference type="AlphaFoldDB" id="A0A9N9Q0S6"/>
<feature type="region of interest" description="Disordered" evidence="1">
    <location>
        <begin position="1"/>
        <end position="53"/>
    </location>
</feature>
<name>A0A9N9Q0S6_9HELO</name>
<evidence type="ECO:0000256" key="1">
    <source>
        <dbReference type="SAM" id="MobiDB-lite"/>
    </source>
</evidence>
<organism evidence="2 3">
    <name type="scientific">Hymenoscyphus albidus</name>
    <dbReference type="NCBI Taxonomy" id="595503"/>
    <lineage>
        <taxon>Eukaryota</taxon>
        <taxon>Fungi</taxon>
        <taxon>Dikarya</taxon>
        <taxon>Ascomycota</taxon>
        <taxon>Pezizomycotina</taxon>
        <taxon>Leotiomycetes</taxon>
        <taxon>Helotiales</taxon>
        <taxon>Helotiaceae</taxon>
        <taxon>Hymenoscyphus</taxon>
    </lineage>
</organism>
<feature type="compositionally biased region" description="Basic residues" evidence="1">
    <location>
        <begin position="19"/>
        <end position="39"/>
    </location>
</feature>
<protein>
    <submittedName>
        <fullName evidence="2">Uncharacterized protein</fullName>
    </submittedName>
</protein>
<accession>A0A9N9Q0S6</accession>
<feature type="compositionally biased region" description="Basic and acidic residues" evidence="1">
    <location>
        <begin position="1"/>
        <end position="18"/>
    </location>
</feature>
<proteinExistence type="predicted"/>
<dbReference type="EMBL" id="CAJVRM010000132">
    <property type="protein sequence ID" value="CAG8975315.1"/>
    <property type="molecule type" value="Genomic_DNA"/>
</dbReference>
<evidence type="ECO:0000313" key="2">
    <source>
        <dbReference type="EMBL" id="CAG8975315.1"/>
    </source>
</evidence>
<gene>
    <name evidence="2" type="ORF">HYALB_00010558</name>
</gene>
<reference evidence="2" key="1">
    <citation type="submission" date="2021-07" db="EMBL/GenBank/DDBJ databases">
        <authorList>
            <person name="Durling M."/>
        </authorList>
    </citation>
    <scope>NUCLEOTIDE SEQUENCE</scope>
</reference>
<keyword evidence="3" id="KW-1185">Reference proteome</keyword>
<comment type="caution">
    <text evidence="2">The sequence shown here is derived from an EMBL/GenBank/DDBJ whole genome shotgun (WGS) entry which is preliminary data.</text>
</comment>
<dbReference type="Proteomes" id="UP000701801">
    <property type="component" value="Unassembled WGS sequence"/>
</dbReference>